<dbReference type="AlphaFoldDB" id="A0A9P7BYX0"/>
<gene>
    <name evidence="1" type="ORF">G6F51_014601</name>
</gene>
<comment type="caution">
    <text evidence="1">The sequence shown here is derived from an EMBL/GenBank/DDBJ whole genome shotgun (WGS) entry which is preliminary data.</text>
</comment>
<evidence type="ECO:0000313" key="1">
    <source>
        <dbReference type="EMBL" id="KAG1522479.1"/>
    </source>
</evidence>
<evidence type="ECO:0000313" key="2">
    <source>
        <dbReference type="Proteomes" id="UP000717996"/>
    </source>
</evidence>
<proteinExistence type="predicted"/>
<name>A0A9P7BYX0_RHIOR</name>
<protein>
    <submittedName>
        <fullName evidence="1">Uncharacterized protein</fullName>
    </submittedName>
</protein>
<sequence length="69" mass="7750">MQPHQRAQRYAFARARIADQRHSLATADFQVHAIKRMHGLRAGLESDFQVADTDKRLRGGRHASAPEAA</sequence>
<accession>A0A9P7BYX0</accession>
<dbReference type="Proteomes" id="UP000717996">
    <property type="component" value="Unassembled WGS sequence"/>
</dbReference>
<organism evidence="1 2">
    <name type="scientific">Rhizopus oryzae</name>
    <name type="common">Mucormycosis agent</name>
    <name type="synonym">Rhizopus arrhizus var. delemar</name>
    <dbReference type="NCBI Taxonomy" id="64495"/>
    <lineage>
        <taxon>Eukaryota</taxon>
        <taxon>Fungi</taxon>
        <taxon>Fungi incertae sedis</taxon>
        <taxon>Mucoromycota</taxon>
        <taxon>Mucoromycotina</taxon>
        <taxon>Mucoromycetes</taxon>
        <taxon>Mucorales</taxon>
        <taxon>Mucorineae</taxon>
        <taxon>Rhizopodaceae</taxon>
        <taxon>Rhizopus</taxon>
    </lineage>
</organism>
<dbReference type="EMBL" id="JAANIT010012687">
    <property type="protein sequence ID" value="KAG1522479.1"/>
    <property type="molecule type" value="Genomic_DNA"/>
</dbReference>
<dbReference type="AntiFam" id="ANF00095">
    <property type="entry name" value="Shadow ORF (opposite ABC transporters)"/>
</dbReference>
<reference evidence="1" key="1">
    <citation type="journal article" date="2020" name="Microb. Genom.">
        <title>Genetic diversity of clinical and environmental Mucorales isolates obtained from an investigation of mucormycosis cases among solid organ transplant recipients.</title>
        <authorList>
            <person name="Nguyen M.H."/>
            <person name="Kaul D."/>
            <person name="Muto C."/>
            <person name="Cheng S.J."/>
            <person name="Richter R.A."/>
            <person name="Bruno V.M."/>
            <person name="Liu G."/>
            <person name="Beyhan S."/>
            <person name="Sundermann A.J."/>
            <person name="Mounaud S."/>
            <person name="Pasculle A.W."/>
            <person name="Nierman W.C."/>
            <person name="Driscoll E."/>
            <person name="Cumbie R."/>
            <person name="Clancy C.J."/>
            <person name="Dupont C.L."/>
        </authorList>
    </citation>
    <scope>NUCLEOTIDE SEQUENCE</scope>
    <source>
        <strain evidence="1">GL16</strain>
    </source>
</reference>